<proteinExistence type="predicted"/>
<dbReference type="EMBL" id="JACBYV010000001">
    <property type="protein sequence ID" value="NYH76403.1"/>
    <property type="molecule type" value="Genomic_DNA"/>
</dbReference>
<evidence type="ECO:0000313" key="1">
    <source>
        <dbReference type="EMBL" id="NYH76403.1"/>
    </source>
</evidence>
<evidence type="ECO:0000313" key="2">
    <source>
        <dbReference type="Proteomes" id="UP000578688"/>
    </source>
</evidence>
<evidence type="ECO:0008006" key="3">
    <source>
        <dbReference type="Google" id="ProtNLM"/>
    </source>
</evidence>
<dbReference type="InterPro" id="IPR021500">
    <property type="entry name" value="DUF3156"/>
</dbReference>
<keyword evidence="2" id="KW-1185">Reference proteome</keyword>
<sequence length="191" mass="21614">MLRRLSDFFARASSPSGYRPGVTLEHVRRNLAGLGFEKLDGTRGRFDVPDAGLQFEAHERTHSELLMHLVLTDFVLSVPSCKTEQARLELRHSGAIRRAGIVAQRRVGDVQAVEAAMLADEALMGALMPLDFKRLQIVRSDGNWHVSLEHMAASEVVNRMPSFRRYIRLDDRQRGALIAALSHLQRILRRH</sequence>
<accession>A0A7Z0BTL6</accession>
<protein>
    <recommendedName>
        <fullName evidence="3">DUF3156 family protein</fullName>
    </recommendedName>
</protein>
<reference evidence="1 2" key="1">
    <citation type="submission" date="2020-07" db="EMBL/GenBank/DDBJ databases">
        <title>Genomic analyses of the natural microbiome of Caenorhabditis elegans.</title>
        <authorList>
            <person name="Samuel B."/>
        </authorList>
    </citation>
    <scope>NUCLEOTIDE SEQUENCE [LARGE SCALE GENOMIC DNA]</scope>
    <source>
        <strain evidence="1 2">BIGb0408</strain>
    </source>
</reference>
<dbReference type="AlphaFoldDB" id="A0A7Z0BTL6"/>
<comment type="caution">
    <text evidence="1">The sequence shown here is derived from an EMBL/GenBank/DDBJ whole genome shotgun (WGS) entry which is preliminary data.</text>
</comment>
<dbReference type="Pfam" id="PF11354">
    <property type="entry name" value="DUF3156"/>
    <property type="match status" value="1"/>
</dbReference>
<dbReference type="Proteomes" id="UP000578688">
    <property type="component" value="Unassembled WGS sequence"/>
</dbReference>
<name>A0A7Z0BTL6_9GAMM</name>
<gene>
    <name evidence="1" type="ORF">FHR27_005013</name>
</gene>
<dbReference type="RefSeq" id="WP_179539865.1">
    <property type="nucleotide sequence ID" value="NZ_JACBYV010000001.1"/>
</dbReference>
<organism evidence="1 2">
    <name type="scientific">Phytopseudomonas flavescens</name>
    <dbReference type="NCBI Taxonomy" id="29435"/>
    <lineage>
        <taxon>Bacteria</taxon>
        <taxon>Pseudomonadati</taxon>
        <taxon>Pseudomonadota</taxon>
        <taxon>Gammaproteobacteria</taxon>
        <taxon>Pseudomonadales</taxon>
        <taxon>Pseudomonadaceae</taxon>
        <taxon>Phytopseudomonas</taxon>
    </lineage>
</organism>